<name>A0ABT4VEM8_9HELI</name>
<dbReference type="InterPro" id="IPR036779">
    <property type="entry name" value="LysM_dom_sf"/>
</dbReference>
<protein>
    <submittedName>
        <fullName evidence="4">Transglycosylase SLT domain-containing protein</fullName>
    </submittedName>
</protein>
<feature type="domain" description="LysM" evidence="3">
    <location>
        <begin position="311"/>
        <end position="355"/>
    </location>
</feature>
<dbReference type="Pfam" id="PF01476">
    <property type="entry name" value="LysM"/>
    <property type="match status" value="1"/>
</dbReference>
<dbReference type="InterPro" id="IPR023346">
    <property type="entry name" value="Lysozyme-like_dom_sf"/>
</dbReference>
<comment type="similarity">
    <text evidence="1">Belongs to the transglycosylase Slt family.</text>
</comment>
<dbReference type="Pfam" id="PF01464">
    <property type="entry name" value="SLT"/>
    <property type="match status" value="1"/>
</dbReference>
<feature type="chain" id="PRO_5045288779" evidence="2">
    <location>
        <begin position="17"/>
        <end position="362"/>
    </location>
</feature>
<feature type="signal peptide" evidence="2">
    <location>
        <begin position="1"/>
        <end position="16"/>
    </location>
</feature>
<proteinExistence type="inferred from homology"/>
<evidence type="ECO:0000313" key="5">
    <source>
        <dbReference type="Proteomes" id="UP001210261"/>
    </source>
</evidence>
<dbReference type="SMART" id="SM00257">
    <property type="entry name" value="LysM"/>
    <property type="match status" value="1"/>
</dbReference>
<evidence type="ECO:0000313" key="4">
    <source>
        <dbReference type="EMBL" id="MDA3969167.1"/>
    </source>
</evidence>
<organism evidence="4 5">
    <name type="scientific">Helicobacter ibis</name>
    <dbReference type="NCBI Taxonomy" id="2962633"/>
    <lineage>
        <taxon>Bacteria</taxon>
        <taxon>Pseudomonadati</taxon>
        <taxon>Campylobacterota</taxon>
        <taxon>Epsilonproteobacteria</taxon>
        <taxon>Campylobacterales</taxon>
        <taxon>Helicobacteraceae</taxon>
        <taxon>Helicobacter</taxon>
    </lineage>
</organism>
<dbReference type="SUPFAM" id="SSF54106">
    <property type="entry name" value="LysM domain"/>
    <property type="match status" value="1"/>
</dbReference>
<dbReference type="Proteomes" id="UP001210261">
    <property type="component" value="Unassembled WGS sequence"/>
</dbReference>
<dbReference type="PANTHER" id="PTHR37423">
    <property type="entry name" value="SOLUBLE LYTIC MUREIN TRANSGLYCOSYLASE-RELATED"/>
    <property type="match status" value="1"/>
</dbReference>
<dbReference type="PROSITE" id="PS51782">
    <property type="entry name" value="LYSM"/>
    <property type="match status" value="1"/>
</dbReference>
<gene>
    <name evidence="4" type="ORF">PF021_05690</name>
</gene>
<dbReference type="InterPro" id="IPR018392">
    <property type="entry name" value="LysM"/>
</dbReference>
<accession>A0ABT4VEM8</accession>
<dbReference type="PANTHER" id="PTHR37423:SF2">
    <property type="entry name" value="MEMBRANE-BOUND LYTIC MUREIN TRANSGLYCOSYLASE C"/>
    <property type="match status" value="1"/>
</dbReference>
<keyword evidence="2" id="KW-0732">Signal</keyword>
<dbReference type="CDD" id="cd00118">
    <property type="entry name" value="LysM"/>
    <property type="match status" value="1"/>
</dbReference>
<dbReference type="CDD" id="cd16894">
    <property type="entry name" value="MltD-like"/>
    <property type="match status" value="1"/>
</dbReference>
<reference evidence="4 5" key="1">
    <citation type="submission" date="2023-01" db="EMBL/GenBank/DDBJ databases">
        <title>Description of Helicobacter ibis sp. nov. isolated from faecal droppings of black-faced ibis (Theristicus melanopis).</title>
        <authorList>
            <person name="Lopez-Cantillo M."/>
            <person name="Vidal-Veuthey B."/>
            <person name="Mella A."/>
            <person name="De La Haba R."/>
            <person name="Collado L."/>
        </authorList>
    </citation>
    <scope>NUCLEOTIDE SEQUENCE [LARGE SCALE GENOMIC DNA]</scope>
    <source>
        <strain evidence="4 5">A82</strain>
    </source>
</reference>
<dbReference type="SUPFAM" id="SSF53955">
    <property type="entry name" value="Lysozyme-like"/>
    <property type="match status" value="1"/>
</dbReference>
<keyword evidence="5" id="KW-1185">Reference proteome</keyword>
<evidence type="ECO:0000259" key="3">
    <source>
        <dbReference type="PROSITE" id="PS51782"/>
    </source>
</evidence>
<evidence type="ECO:0000256" key="1">
    <source>
        <dbReference type="ARBA" id="ARBA00007734"/>
    </source>
</evidence>
<dbReference type="EMBL" id="JAQHXR010000002">
    <property type="protein sequence ID" value="MDA3969167.1"/>
    <property type="molecule type" value="Genomic_DNA"/>
</dbReference>
<dbReference type="Gene3D" id="3.10.350.10">
    <property type="entry name" value="LysM domain"/>
    <property type="match status" value="1"/>
</dbReference>
<comment type="caution">
    <text evidence="4">The sequence shown here is derived from an EMBL/GenBank/DDBJ whole genome shotgun (WGS) entry which is preliminary data.</text>
</comment>
<dbReference type="InterPro" id="IPR008258">
    <property type="entry name" value="Transglycosylase_SLT_dom_1"/>
</dbReference>
<sequence length="362" mass="42094">MRIIYFILLFCSFAFSQFNSISYDAKGEDVLKTFDIEPSFLNNEYFISVKNNFLSNKREEYLLEKFKDGYEFIPTLKEMFLKEEIPQEFLYLAMIESGFSLSARSNKRAVGMWQFIPKTAKSMGLTINTQIDERKDPIKSTQVAIEYLKYLKNSFGKWYLAAIAYNCGEGRLRRAIAKANSDSLGILLDPDKKYIPLESRMYIRKILSVSFLFHNIDTLKTNDYDYFLNRGANSLLASIEVLPATPLVDIANEAGIDLDELKRLNPHFKKNITPTTQKLYNVYLPYKYLAIYKEKNLDNNLKEKLNERKYLVHRIKKGDTINAIARKYGVSKRLITQYNSIKNVNKLSINQEIIIPLEKENA</sequence>
<dbReference type="RefSeq" id="WP_271021470.1">
    <property type="nucleotide sequence ID" value="NZ_JAQHXR010000002.1"/>
</dbReference>
<evidence type="ECO:0000256" key="2">
    <source>
        <dbReference type="SAM" id="SignalP"/>
    </source>
</evidence>
<dbReference type="Gene3D" id="1.10.530.10">
    <property type="match status" value="1"/>
</dbReference>